<dbReference type="AlphaFoldDB" id="A0A9D1LX59"/>
<reference evidence="6" key="1">
    <citation type="submission" date="2020-10" db="EMBL/GenBank/DDBJ databases">
        <authorList>
            <person name="Gilroy R."/>
        </authorList>
    </citation>
    <scope>NUCLEOTIDE SEQUENCE</scope>
    <source>
        <strain evidence="6">ChiGjej1B1-1684</strain>
    </source>
</reference>
<evidence type="ECO:0000256" key="3">
    <source>
        <dbReference type="ARBA" id="ARBA00022989"/>
    </source>
</evidence>
<name>A0A9D1LX59_9FIRM</name>
<sequence>MYNEFAKCHPFVNFLYFLFVISVTVFFNHPVIMVISLVSSLTYSALIAGRKFLKYLFFFIIPMCLLCGALNPVFNHQGMTILMYFQDGNPLTLESIVYGAVSAVLLASVMMWFVCFNGVMDSDKIIYLFGRVIPSLATIITMVMRLVPMYASHFKDVYKVRASTMGNMDIVKKLRAGLDSVSSTTTWALENAVYTADSMTSRGYGTGKRSFYSDFMFTKRDAGLLIFLIGAGTVFFVSALSGGGYAMYFPYIKLGENLWLNLTAYVSFGIVSFMPVCFNLWEDLKWRLLK</sequence>
<accession>A0A9D1LX59</accession>
<feature type="transmembrane region" description="Helical" evidence="5">
    <location>
        <begin position="258"/>
        <end position="281"/>
    </location>
</feature>
<organism evidence="6 7">
    <name type="scientific">Candidatus Limousia pullorum</name>
    <dbReference type="NCBI Taxonomy" id="2840860"/>
    <lineage>
        <taxon>Bacteria</taxon>
        <taxon>Bacillati</taxon>
        <taxon>Bacillota</taxon>
        <taxon>Clostridia</taxon>
        <taxon>Eubacteriales</taxon>
        <taxon>Oscillospiraceae</taxon>
        <taxon>Oscillospiraceae incertae sedis</taxon>
        <taxon>Candidatus Limousia</taxon>
    </lineage>
</organism>
<gene>
    <name evidence="6" type="ORF">IAD22_01390</name>
</gene>
<comment type="subcellular location">
    <subcellularLocation>
        <location evidence="1">Membrane</location>
        <topology evidence="1">Multi-pass membrane protein</topology>
    </subcellularLocation>
</comment>
<evidence type="ECO:0000256" key="5">
    <source>
        <dbReference type="SAM" id="Phobius"/>
    </source>
</evidence>
<evidence type="ECO:0000256" key="1">
    <source>
        <dbReference type="ARBA" id="ARBA00004141"/>
    </source>
</evidence>
<dbReference type="GO" id="GO:0005886">
    <property type="term" value="C:plasma membrane"/>
    <property type="evidence" value="ECO:0007669"/>
    <property type="project" value="UniProtKB-ARBA"/>
</dbReference>
<keyword evidence="2 5" id="KW-0812">Transmembrane</keyword>
<evidence type="ECO:0000256" key="4">
    <source>
        <dbReference type="ARBA" id="ARBA00023136"/>
    </source>
</evidence>
<feature type="transmembrane region" description="Helical" evidence="5">
    <location>
        <begin position="224"/>
        <end position="246"/>
    </location>
</feature>
<reference evidence="6" key="2">
    <citation type="journal article" date="2021" name="PeerJ">
        <title>Extensive microbial diversity within the chicken gut microbiome revealed by metagenomics and culture.</title>
        <authorList>
            <person name="Gilroy R."/>
            <person name="Ravi A."/>
            <person name="Getino M."/>
            <person name="Pursley I."/>
            <person name="Horton D.L."/>
            <person name="Alikhan N.F."/>
            <person name="Baker D."/>
            <person name="Gharbi K."/>
            <person name="Hall N."/>
            <person name="Watson M."/>
            <person name="Adriaenssens E.M."/>
            <person name="Foster-Nyarko E."/>
            <person name="Jarju S."/>
            <person name="Secka A."/>
            <person name="Antonio M."/>
            <person name="Oren A."/>
            <person name="Chaudhuri R.R."/>
            <person name="La Ragione R."/>
            <person name="Hildebrand F."/>
            <person name="Pallen M.J."/>
        </authorList>
    </citation>
    <scope>NUCLEOTIDE SEQUENCE</scope>
    <source>
        <strain evidence="6">ChiGjej1B1-1684</strain>
    </source>
</reference>
<dbReference type="Proteomes" id="UP000824118">
    <property type="component" value="Unassembled WGS sequence"/>
</dbReference>
<dbReference type="InterPro" id="IPR003339">
    <property type="entry name" value="ABC/ECF_trnsptr_transmembrane"/>
</dbReference>
<keyword evidence="3 5" id="KW-1133">Transmembrane helix</keyword>
<feature type="transmembrane region" description="Helical" evidence="5">
    <location>
        <begin position="125"/>
        <end position="147"/>
    </location>
</feature>
<dbReference type="CDD" id="cd16914">
    <property type="entry name" value="EcfT"/>
    <property type="match status" value="1"/>
</dbReference>
<feature type="transmembrane region" description="Helical" evidence="5">
    <location>
        <begin position="55"/>
        <end position="74"/>
    </location>
</feature>
<dbReference type="EMBL" id="DVNG01000019">
    <property type="protein sequence ID" value="HIU49653.1"/>
    <property type="molecule type" value="Genomic_DNA"/>
</dbReference>
<feature type="transmembrane region" description="Helical" evidence="5">
    <location>
        <begin position="95"/>
        <end position="119"/>
    </location>
</feature>
<evidence type="ECO:0000313" key="7">
    <source>
        <dbReference type="Proteomes" id="UP000824118"/>
    </source>
</evidence>
<comment type="caution">
    <text evidence="6">The sequence shown here is derived from an EMBL/GenBank/DDBJ whole genome shotgun (WGS) entry which is preliminary data.</text>
</comment>
<keyword evidence="4 5" id="KW-0472">Membrane</keyword>
<proteinExistence type="predicted"/>
<evidence type="ECO:0000313" key="6">
    <source>
        <dbReference type="EMBL" id="HIU49653.1"/>
    </source>
</evidence>
<feature type="transmembrane region" description="Helical" evidence="5">
    <location>
        <begin position="12"/>
        <end position="35"/>
    </location>
</feature>
<evidence type="ECO:0000256" key="2">
    <source>
        <dbReference type="ARBA" id="ARBA00022692"/>
    </source>
</evidence>
<protein>
    <submittedName>
        <fullName evidence="6">Energy-coupling factor transporter transmembrane protein EcfT</fullName>
    </submittedName>
</protein>